<dbReference type="Pfam" id="PF02780">
    <property type="entry name" value="Transketolase_C"/>
    <property type="match status" value="1"/>
</dbReference>
<gene>
    <name evidence="5" type="ORF">MNBD_CHLOROFLEXI01-52</name>
</gene>
<dbReference type="SUPFAM" id="SSF52518">
    <property type="entry name" value="Thiamin diphosphate-binding fold (THDP-binding)"/>
    <property type="match status" value="2"/>
</dbReference>
<accession>A0A3B0VQV1</accession>
<organism evidence="5">
    <name type="scientific">hydrothermal vent metagenome</name>
    <dbReference type="NCBI Taxonomy" id="652676"/>
    <lineage>
        <taxon>unclassified sequences</taxon>
        <taxon>metagenomes</taxon>
        <taxon>ecological metagenomes</taxon>
    </lineage>
</organism>
<protein>
    <recommendedName>
        <fullName evidence="2">3-methyl-2-oxobutanoate dehydrogenase (2-methylpropanoyl-transferring)</fullName>
        <ecNumber evidence="2">1.2.4.4</ecNumber>
    </recommendedName>
</protein>
<dbReference type="GO" id="GO:0009083">
    <property type="term" value="P:branched-chain amino acid catabolic process"/>
    <property type="evidence" value="ECO:0007669"/>
    <property type="project" value="TreeGrafter"/>
</dbReference>
<dbReference type="InterPro" id="IPR005475">
    <property type="entry name" value="Transketolase-like_Pyr-bd"/>
</dbReference>
<comment type="cofactor">
    <cofactor evidence="1">
        <name>thiamine diphosphate</name>
        <dbReference type="ChEBI" id="CHEBI:58937"/>
    </cofactor>
</comment>
<evidence type="ECO:0000256" key="2">
    <source>
        <dbReference type="ARBA" id="ARBA00012277"/>
    </source>
</evidence>
<sequence>GNASCAEGMFWESINAIGVLQAPVVLSIWDDGYGISVPNKYQITKGNLSELLKGFQREPNSTQGFDIYTVQGWDYPALVETYQKAADTARRHHIPAIIHVIEMTQPLGHSTSGSHERYKSDERMAFEEDFDCIQRMRNWIVEQRIATAGELDQIERNAGKSIENIRTKMWKAFSRPIYKERQEVADIIDEIVEEIEAQPTHQAALSTLRHRLLQKKSPFRRDNMKAVHEVLLLLRDEEVTAVQKLIQWRNKQLAMSQERYGSHLHSQSAKAYTNILEIKPVYSPDSIKLKGYEILNRGFDAILERDPRVIAFGEDVGKLGGVNQSMVGMQTKYGKLRVSDTGIREATIIGQAIGLALRGLRPIAEIQYLDYLPYALQIMSDDLATTQWRTRGGQKAPVIVRTRGHRLEGIWHAGSPMGAVVHMLRGMHVLVPRNMVQAVGFYNTLLQMDEPALLVEVLNGYRLKETVPDNLIEFTLPLGVPEVVREGNDITVVTYGASVAMALQAASKLATVGIEVELIDVQSLLPFDLNGRILQSLKKTGHILFLDEDVPGGATAYMMQEVIEKQGGFYWLDSEPHTLTAQEHRPAYGSDGNYFSKPNVEDLFEAVYDIMNEADPARYPIFYR</sequence>
<dbReference type="GO" id="GO:0007584">
    <property type="term" value="P:response to nutrient"/>
    <property type="evidence" value="ECO:0007669"/>
    <property type="project" value="TreeGrafter"/>
</dbReference>
<dbReference type="InterPro" id="IPR029061">
    <property type="entry name" value="THDP-binding"/>
</dbReference>
<evidence type="ECO:0000256" key="3">
    <source>
        <dbReference type="ARBA" id="ARBA00023002"/>
    </source>
</evidence>
<evidence type="ECO:0000259" key="4">
    <source>
        <dbReference type="SMART" id="SM00861"/>
    </source>
</evidence>
<feature type="non-terminal residue" evidence="5">
    <location>
        <position position="1"/>
    </location>
</feature>
<dbReference type="PANTHER" id="PTHR42980:SF1">
    <property type="entry name" value="2-OXOISOVALERATE DEHYDROGENASE SUBUNIT BETA, MITOCHONDRIAL"/>
    <property type="match status" value="1"/>
</dbReference>
<dbReference type="SMART" id="SM00861">
    <property type="entry name" value="Transket_pyr"/>
    <property type="match status" value="1"/>
</dbReference>
<dbReference type="AlphaFoldDB" id="A0A3B0VQV1"/>
<evidence type="ECO:0000313" key="5">
    <source>
        <dbReference type="EMBL" id="VAW39259.1"/>
    </source>
</evidence>
<dbReference type="SUPFAM" id="SSF52922">
    <property type="entry name" value="TK C-terminal domain-like"/>
    <property type="match status" value="1"/>
</dbReference>
<dbReference type="InterPro" id="IPR033248">
    <property type="entry name" value="Transketolase_C"/>
</dbReference>
<feature type="domain" description="Transketolase-like pyrimidine-binding" evidence="4">
    <location>
        <begin position="289"/>
        <end position="463"/>
    </location>
</feature>
<dbReference type="Gene3D" id="3.40.50.970">
    <property type="match status" value="2"/>
</dbReference>
<keyword evidence="3 5" id="KW-0560">Oxidoreductase</keyword>
<dbReference type="Pfam" id="PF02779">
    <property type="entry name" value="Transket_pyr"/>
    <property type="match status" value="1"/>
</dbReference>
<dbReference type="EC" id="1.2.4.4" evidence="2"/>
<dbReference type="InterPro" id="IPR001017">
    <property type="entry name" value="DH_E1"/>
</dbReference>
<dbReference type="PANTHER" id="PTHR42980">
    <property type="entry name" value="2-OXOISOVALERATE DEHYDROGENASE SUBUNIT BETA-RELATED"/>
    <property type="match status" value="1"/>
</dbReference>
<reference evidence="5" key="1">
    <citation type="submission" date="2018-06" db="EMBL/GenBank/DDBJ databases">
        <authorList>
            <person name="Zhirakovskaya E."/>
        </authorList>
    </citation>
    <scope>NUCLEOTIDE SEQUENCE</scope>
</reference>
<dbReference type="EMBL" id="UOEU01000735">
    <property type="protein sequence ID" value="VAW39259.1"/>
    <property type="molecule type" value="Genomic_DNA"/>
</dbReference>
<dbReference type="InterPro" id="IPR009014">
    <property type="entry name" value="Transketo_C/PFOR_II"/>
</dbReference>
<dbReference type="GO" id="GO:0003863">
    <property type="term" value="F:branched-chain 2-oxo acid dehydrogenase activity"/>
    <property type="evidence" value="ECO:0007669"/>
    <property type="project" value="UniProtKB-EC"/>
</dbReference>
<dbReference type="Pfam" id="PF00676">
    <property type="entry name" value="E1_dh"/>
    <property type="match status" value="1"/>
</dbReference>
<proteinExistence type="predicted"/>
<dbReference type="Gene3D" id="3.40.50.920">
    <property type="match status" value="1"/>
</dbReference>
<name>A0A3B0VQV1_9ZZZZ</name>
<evidence type="ECO:0000256" key="1">
    <source>
        <dbReference type="ARBA" id="ARBA00001964"/>
    </source>
</evidence>